<evidence type="ECO:0000313" key="2">
    <source>
        <dbReference type="Proteomes" id="UP001595075"/>
    </source>
</evidence>
<comment type="caution">
    <text evidence="1">The sequence shown here is derived from an EMBL/GenBank/DDBJ whole genome shotgun (WGS) entry which is preliminary data.</text>
</comment>
<dbReference type="EMBL" id="JAZHXI010000015">
    <property type="protein sequence ID" value="KAL2063383.1"/>
    <property type="molecule type" value="Genomic_DNA"/>
</dbReference>
<protein>
    <recommendedName>
        <fullName evidence="3">BTB domain-containing protein</fullName>
    </recommendedName>
</protein>
<accession>A0ABR4C2X3</accession>
<dbReference type="InterPro" id="IPR011333">
    <property type="entry name" value="SKP1/BTB/POZ_sf"/>
</dbReference>
<name>A0ABR4C2X3_9HELO</name>
<dbReference type="Gene3D" id="3.30.710.10">
    <property type="entry name" value="Potassium Channel Kv1.1, Chain A"/>
    <property type="match status" value="1"/>
</dbReference>
<gene>
    <name evidence="1" type="ORF">VTL71DRAFT_5188</name>
</gene>
<dbReference type="PANTHER" id="PTHR47843:SF2">
    <property type="entry name" value="BTB DOMAIN-CONTAINING PROTEIN"/>
    <property type="match status" value="1"/>
</dbReference>
<proteinExistence type="predicted"/>
<dbReference type="PANTHER" id="PTHR47843">
    <property type="entry name" value="BTB DOMAIN-CONTAINING PROTEIN-RELATED"/>
    <property type="match status" value="1"/>
</dbReference>
<evidence type="ECO:0000313" key="1">
    <source>
        <dbReference type="EMBL" id="KAL2063383.1"/>
    </source>
</evidence>
<reference evidence="1 2" key="1">
    <citation type="journal article" date="2024" name="Commun. Biol.">
        <title>Comparative genomic analysis of thermophilic fungi reveals convergent evolutionary adaptations and gene losses.</title>
        <authorList>
            <person name="Steindorff A.S."/>
            <person name="Aguilar-Pontes M.V."/>
            <person name="Robinson A.J."/>
            <person name="Andreopoulos B."/>
            <person name="LaButti K."/>
            <person name="Kuo A."/>
            <person name="Mondo S."/>
            <person name="Riley R."/>
            <person name="Otillar R."/>
            <person name="Haridas S."/>
            <person name="Lipzen A."/>
            <person name="Grimwood J."/>
            <person name="Schmutz J."/>
            <person name="Clum A."/>
            <person name="Reid I.D."/>
            <person name="Moisan M.C."/>
            <person name="Butler G."/>
            <person name="Nguyen T.T.M."/>
            <person name="Dewar K."/>
            <person name="Conant G."/>
            <person name="Drula E."/>
            <person name="Henrissat B."/>
            <person name="Hansel C."/>
            <person name="Singer S."/>
            <person name="Hutchinson M.I."/>
            <person name="de Vries R.P."/>
            <person name="Natvig D.O."/>
            <person name="Powell A.J."/>
            <person name="Tsang A."/>
            <person name="Grigoriev I.V."/>
        </authorList>
    </citation>
    <scope>NUCLEOTIDE SEQUENCE [LARGE SCALE GENOMIC DNA]</scope>
    <source>
        <strain evidence="1 2">CBS 494.80</strain>
    </source>
</reference>
<keyword evidence="2" id="KW-1185">Reference proteome</keyword>
<sequence>MRNPATFNFIDHARDELRTHSSAAQDAKFFTSGATIKEVEDVYVFFKAACNAYWKSGRTNTVMLEEEDPKAFALFLTWLTTGDITNCLEYIEITGCETQNDRAHLTLHTKQKQQLQDCYFLGEYLMSTGFKNGTMDVYLSMLKMIHCVHNKTPRFSAKEITSFYTYTSHSSTLRRFLQDLALSIPSEDFDEMIMSRFAELKLVQDVAKQLQLQLKDAEGIKQFQMPWDKDFCHYHEHPGAAEGYSCTK</sequence>
<organism evidence="1 2">
    <name type="scientific">Oculimacula yallundae</name>
    <dbReference type="NCBI Taxonomy" id="86028"/>
    <lineage>
        <taxon>Eukaryota</taxon>
        <taxon>Fungi</taxon>
        <taxon>Dikarya</taxon>
        <taxon>Ascomycota</taxon>
        <taxon>Pezizomycotina</taxon>
        <taxon>Leotiomycetes</taxon>
        <taxon>Helotiales</taxon>
        <taxon>Ploettnerulaceae</taxon>
        <taxon>Oculimacula</taxon>
    </lineage>
</organism>
<evidence type="ECO:0008006" key="3">
    <source>
        <dbReference type="Google" id="ProtNLM"/>
    </source>
</evidence>
<dbReference type="Proteomes" id="UP001595075">
    <property type="component" value="Unassembled WGS sequence"/>
</dbReference>